<name>A0A7I0HV02_9LEPT</name>
<comment type="caution">
    <text evidence="2">The sequence shown here is derived from an EMBL/GenBank/DDBJ whole genome shotgun (WGS) entry which is preliminary data.</text>
</comment>
<organism evidence="2 3">
    <name type="scientific">Leptospira bouyouniensis</name>
    <dbReference type="NCBI Taxonomy" id="2484911"/>
    <lineage>
        <taxon>Bacteria</taxon>
        <taxon>Pseudomonadati</taxon>
        <taxon>Spirochaetota</taxon>
        <taxon>Spirochaetia</taxon>
        <taxon>Leptospirales</taxon>
        <taxon>Leptospiraceae</taxon>
        <taxon>Leptospira</taxon>
    </lineage>
</organism>
<dbReference type="Proteomes" id="UP000297641">
    <property type="component" value="Unassembled WGS sequence"/>
</dbReference>
<dbReference type="AlphaFoldDB" id="A0A7I0HV02"/>
<gene>
    <name evidence="2" type="ORF">EHQ43_03615</name>
</gene>
<dbReference type="Gene3D" id="3.90.1150.200">
    <property type="match status" value="1"/>
</dbReference>
<dbReference type="Pfam" id="PF08818">
    <property type="entry name" value="DUF1801"/>
    <property type="match status" value="1"/>
</dbReference>
<protein>
    <recommendedName>
        <fullName evidence="1">YdhG-like domain-containing protein</fullName>
    </recommendedName>
</protein>
<dbReference type="OrthoDB" id="115213at2"/>
<proteinExistence type="predicted"/>
<dbReference type="InterPro" id="IPR014922">
    <property type="entry name" value="YdhG-like"/>
</dbReference>
<dbReference type="RefSeq" id="WP_135740092.1">
    <property type="nucleotide sequence ID" value="NZ_RQFT01000003.1"/>
</dbReference>
<evidence type="ECO:0000313" key="3">
    <source>
        <dbReference type="Proteomes" id="UP000297641"/>
    </source>
</evidence>
<evidence type="ECO:0000313" key="2">
    <source>
        <dbReference type="EMBL" id="TGL08141.1"/>
    </source>
</evidence>
<dbReference type="EMBL" id="RQFT01000003">
    <property type="protein sequence ID" value="TGL08141.1"/>
    <property type="molecule type" value="Genomic_DNA"/>
</dbReference>
<feature type="domain" description="YdhG-like" evidence="1">
    <location>
        <begin position="23"/>
        <end position="111"/>
    </location>
</feature>
<evidence type="ECO:0000259" key="1">
    <source>
        <dbReference type="Pfam" id="PF08818"/>
    </source>
</evidence>
<sequence length="138" mass="15833">MNQKLPANIDEYINSFPKDVQLILSNIRKVIRKVAPNATEAMRYAIPTFIENGNLVHFAAFKKHIGFYALPSGNLAFQKEISKYKNGKGSIQFPLDEPIPYTLIKKIVQFRLKENLGKIKKKVQKKKAIKLKHPITKK</sequence>
<reference evidence="2 3" key="1">
    <citation type="journal article" date="2019" name="PLoS Negl. Trop. Dis.">
        <title>Revisiting the worldwide diversity of Leptospira species in the environment.</title>
        <authorList>
            <person name="Vincent A.T."/>
            <person name="Schiettekatte O."/>
            <person name="Bourhy P."/>
            <person name="Veyrier F.J."/>
            <person name="Picardeau M."/>
        </authorList>
    </citation>
    <scope>NUCLEOTIDE SEQUENCE [LARGE SCALE GENOMIC DNA]</scope>
    <source>
        <strain evidence="2 3">201800273</strain>
    </source>
</reference>
<accession>A0A7I0HV02</accession>
<dbReference type="SUPFAM" id="SSF159888">
    <property type="entry name" value="YdhG-like"/>
    <property type="match status" value="1"/>
</dbReference>